<evidence type="ECO:0000313" key="4">
    <source>
        <dbReference type="Proteomes" id="UP000515152"/>
    </source>
</evidence>
<feature type="region of interest" description="Disordered" evidence="2">
    <location>
        <begin position="1933"/>
        <end position="1958"/>
    </location>
</feature>
<feature type="compositionally biased region" description="Basic and acidic residues" evidence="2">
    <location>
        <begin position="497"/>
        <end position="508"/>
    </location>
</feature>
<feature type="compositionally biased region" description="Basic and acidic residues" evidence="2">
    <location>
        <begin position="1627"/>
        <end position="1640"/>
    </location>
</feature>
<dbReference type="InterPro" id="IPR050617">
    <property type="entry name" value="E3_ligase_FN3/SPRY"/>
</dbReference>
<feature type="compositionally biased region" description="Basic and acidic residues" evidence="2">
    <location>
        <begin position="452"/>
        <end position="462"/>
    </location>
</feature>
<keyword evidence="1" id="KW-0175">Coiled coil</keyword>
<keyword evidence="4" id="KW-1185">Reference proteome</keyword>
<feature type="compositionally biased region" description="Basic and acidic residues" evidence="2">
    <location>
        <begin position="421"/>
        <end position="430"/>
    </location>
</feature>
<gene>
    <name evidence="5" type="primary">cmya5</name>
</gene>
<feature type="compositionally biased region" description="Basic and acidic residues" evidence="2">
    <location>
        <begin position="542"/>
        <end position="553"/>
    </location>
</feature>
<dbReference type="PANTHER" id="PTHR24099">
    <property type="entry name" value="E3 UBIQUITIN-PROTEIN LIGASE TRIM36-RELATED"/>
    <property type="match status" value="1"/>
</dbReference>
<evidence type="ECO:0000256" key="1">
    <source>
        <dbReference type="SAM" id="Coils"/>
    </source>
</evidence>
<sequence length="2159" mass="238216">MDTTSKEESEQFEPEIQALQDEGSGTIDDDDEDEIEELHKSLKEVVKDPYVKPKLQCLMVDQSFSMVTVQSEDSGIVWETASSRCSTPWASEASSPSDSLESSGAQGKITIIMDEDKIVRKRKRTGRSRLGDRLKRPSSRTAAYGTERPAMAEVSVPNVRPENDKSSEVKLDKDQELFSLISEGYEILNIVVPSKLPTVDEEETSDLVDNLSFLQHTPKIKSRCKPAAAPAGIIEMNAQEIDDREKAQADKDASEALKQAKKERPDVDYLEKFTMVDSHVPSEQLSLSEVPEQDDIIQEPEHLKPQEESKPEPSPSGIEESFVIITDDDIASEHLDEVFYANTGCMAEEDAEEDDSGGGLKDAPRSLKESGSVLFGSQETILIPVFLPEGPPKIIDQCLLEEPRAMSFLYTDLYDEAMGVRGRDDDHSDVESTVSEKSYKRRFSEDEDEEGYLERFILKDETPSAEDPPEVTDDTEAGRIIWPQNKFELTGCLKRVKEVDDSGEDKTEIPPTEQMTESEKAQPEDTGKQEKVSQEPITEATDESKIEQEKEGDTEVCVGNHCRPCDSEKVIHESPGCVIQKDFRSSILEERAETVSEIRKHDDIPEKVKDSKETPGETKDISGTILKKSPDVPNEVYQKSESEEVMKDTIKEPVNSQDLKTSSPEDVSEKTSETPIIIEEPSVKKMEEVTEIQSDTKISKEPVKEDTEVKKSDEIVAEQARPDIKSQVEVEESVIRKEEPTVPIAKSKVIVTAPEAIKVSEDVQPPSAVSAEQHRTDGISQVPNEVAGGSKDIISQKKKDNSTLAAVIIKEEDVIKCVPEVETEDLKPDTTEQEEVTDTLLDEKSEAIEKTVKDDNLISVAKDTMDASEPQLSVEFPQSEVQEQVDAIQEQELDKPVEKMSEASELLQGISPALQVNAEVISAGPEPEKGEEMNHATETPVEKIQYLTESEELVDETEEKNENSEASNEMATVLQVNTDIVCDAHEPKQVEDKQSTVILSPSNIETIDLVVANREKLAEAGVTITKHVVKQAQRITGKEAVVPIIEVFLGKVPLPLDMATENQLPTSKPEMPPVASGLKESEEPVTRTTEGVTSVQKDLKQEVLPETDAESDKEAVQQSEEAELEKVKPEVRELQALDKPKVEVDVMPEKVNEESIVPTEAGGDSRIEVTQDDIKAAVDKLDSVKPDIAVSDKIVSDAVAEIPSVETPGSEVVSAETKVPDKTVSCVEAEIPSVKTPDEVVTVENKVSDTTVDDEVAEIPLVETRNEFLIVENRVSDKTDMVAEIPSVETPGPEVVTVEKVSDKTFSCVGAEIPSVEKPDEVVTVEKVSDETVTDAVAELPSVETPGPKVVTVENKVSDKTVNDVVAEITLVEIPGPEVVSAETKVSDKTVSCVGAEIPLVEKPDEVVTVEKVSDKTVNDAEAEIPSVETPGPEVVTEENKVSDKTVNNAVAEIPSVEIPGPEVVTVENKVSDTIVDDVVAELPSVETPGPEVVTEENKVSDKTVNDAVAEIPSVEIPGPEVVTVENKVSDTIVDNVVAELPSVETPGPEVVTEENKVSDKTDMVAEIPSVEIPGPEVVTEEEVSDKTVTDAVAEIPSVETFGPEVVTVENKAVRTPSPSAAPALVKVEEVTTEDRKEGEPEGPVFSPLRSFSPQEDLSVLPEPECLKDPEYHDETAEELGYEIVTPQEAREYPGVETEVIPEEEEDEHLAEGDTSKVLEEEAAEDVLEADYEIIEASESIQLSEEDQAKMQLLDTFCLVCQCPVMMMEEHQNHDVCRLDKAHEDLKDRLSNRISTLQERSENIEDMVSEIELAYNSVEEHCKTNEQAMDDQNEEMLKLVMDQYNEMSNAMEEEKKAKLEKLYDQIVSFQESIDAAKEMLEKNLSLEDESDPFMFVISSKDINMSLAKALESTMSLELGPRGLSVFDDYAKGSGNGQKHRKGIPVPQKPHLQPQEANSATTNSVTVYWTVNEGDIIDCFQVYCMEDPQGAISEEYRVTVKESYCTLEELDPDKSYKVWVMAVNYTGCSLASERLSFKTAPSVPVIQPKECTVLWDSATLRWTTEQPSAAESFTLEYCRQYACEGEGLRSISGIKGYEQRVLLQPNENYLFYIKAVNSAGASEQSEAALISTRGQPVTPTPLYMYQKLYKRDLPEIKCRP</sequence>
<dbReference type="SMART" id="SM00060">
    <property type="entry name" value="FN3"/>
    <property type="match status" value="2"/>
</dbReference>
<reference evidence="5" key="1">
    <citation type="submission" date="2025-08" db="UniProtKB">
        <authorList>
            <consortium name="RefSeq"/>
        </authorList>
    </citation>
    <scope>IDENTIFICATION</scope>
</reference>
<dbReference type="PROSITE" id="PS50853">
    <property type="entry name" value="FN3"/>
    <property type="match status" value="2"/>
</dbReference>
<feature type="compositionally biased region" description="Basic and acidic residues" evidence="2">
    <location>
        <begin position="594"/>
        <end position="620"/>
    </location>
</feature>
<evidence type="ECO:0000256" key="2">
    <source>
        <dbReference type="SAM" id="MobiDB-lite"/>
    </source>
</evidence>
<feature type="region of interest" description="Disordered" evidence="2">
    <location>
        <begin position="497"/>
        <end position="567"/>
    </location>
</feature>
<feature type="compositionally biased region" description="Basic and acidic residues" evidence="2">
    <location>
        <begin position="638"/>
        <end position="651"/>
    </location>
</feature>
<dbReference type="CTD" id="202333"/>
<feature type="domain" description="Fibronectin type-III" evidence="3">
    <location>
        <begin position="2043"/>
        <end position="2134"/>
    </location>
</feature>
<dbReference type="CDD" id="cd00063">
    <property type="entry name" value="FN3"/>
    <property type="match status" value="2"/>
</dbReference>
<dbReference type="GO" id="GO:0005737">
    <property type="term" value="C:cytoplasm"/>
    <property type="evidence" value="ECO:0007669"/>
    <property type="project" value="TreeGrafter"/>
</dbReference>
<feature type="compositionally biased region" description="Basic and acidic residues" evidence="2">
    <location>
        <begin position="517"/>
        <end position="533"/>
    </location>
</feature>
<dbReference type="RefSeq" id="XP_042562490.1">
    <property type="nucleotide sequence ID" value="XM_042706556.1"/>
</dbReference>
<feature type="region of interest" description="Disordered" evidence="2">
    <location>
        <begin position="1613"/>
        <end position="1656"/>
    </location>
</feature>
<feature type="region of interest" description="Disordered" evidence="2">
    <location>
        <begin position="243"/>
        <end position="263"/>
    </location>
</feature>
<feature type="region of interest" description="Disordered" evidence="2">
    <location>
        <begin position="594"/>
        <end position="718"/>
    </location>
</feature>
<feature type="region of interest" description="Disordered" evidence="2">
    <location>
        <begin position="421"/>
        <end position="479"/>
    </location>
</feature>
<feature type="domain" description="Fibronectin type-III" evidence="3">
    <location>
        <begin position="1949"/>
        <end position="2041"/>
    </location>
</feature>
<proteinExistence type="predicted"/>
<feature type="region of interest" description="Disordered" evidence="2">
    <location>
        <begin position="123"/>
        <end position="143"/>
    </location>
</feature>
<accession>A0A8M1KIW4</accession>
<evidence type="ECO:0000313" key="5">
    <source>
        <dbReference type="RefSeq" id="XP_042562490.1"/>
    </source>
</evidence>
<feature type="region of interest" description="Disordered" evidence="2">
    <location>
        <begin position="761"/>
        <end position="796"/>
    </location>
</feature>
<feature type="region of interest" description="Disordered" evidence="2">
    <location>
        <begin position="86"/>
        <end position="107"/>
    </location>
</feature>
<dbReference type="InterPro" id="IPR003961">
    <property type="entry name" value="FN3_dom"/>
</dbReference>
<feature type="compositionally biased region" description="Polar residues" evidence="2">
    <location>
        <begin position="1086"/>
        <end position="1096"/>
    </location>
</feature>
<name>A0A8M1KIW4_CLUHA</name>
<protein>
    <submittedName>
        <fullName evidence="5">Cardiomyopathy-associated protein 5 isoform X2</fullName>
    </submittedName>
</protein>
<feature type="compositionally biased region" description="Basic and acidic residues" evidence="2">
    <location>
        <begin position="697"/>
        <end position="718"/>
    </location>
</feature>
<feature type="coiled-coil region" evidence="1">
    <location>
        <begin position="1787"/>
        <end position="1879"/>
    </location>
</feature>
<dbReference type="GeneID" id="122131854"/>
<feature type="compositionally biased region" description="Low complexity" evidence="2">
    <location>
        <begin position="90"/>
        <end position="103"/>
    </location>
</feature>
<feature type="compositionally biased region" description="Polar residues" evidence="2">
    <location>
        <begin position="654"/>
        <end position="665"/>
    </location>
</feature>
<dbReference type="Proteomes" id="UP000515152">
    <property type="component" value="Unplaced"/>
</dbReference>
<dbReference type="Pfam" id="PF00041">
    <property type="entry name" value="fn3"/>
    <property type="match status" value="1"/>
</dbReference>
<dbReference type="PANTHER" id="PTHR24099:SF7">
    <property type="entry name" value="CARDIOMYOPATHY-ASSOCIATED PROTEIN 5"/>
    <property type="match status" value="1"/>
</dbReference>
<evidence type="ECO:0000259" key="3">
    <source>
        <dbReference type="PROSITE" id="PS50853"/>
    </source>
</evidence>
<feature type="region of interest" description="Disordered" evidence="2">
    <location>
        <begin position="1061"/>
        <end position="1129"/>
    </location>
</feature>
<feature type="region of interest" description="Disordered" evidence="2">
    <location>
        <begin position="1"/>
        <end position="31"/>
    </location>
</feature>
<organism evidence="4 5">
    <name type="scientific">Clupea harengus</name>
    <name type="common">Atlantic herring</name>
    <dbReference type="NCBI Taxonomy" id="7950"/>
    <lineage>
        <taxon>Eukaryota</taxon>
        <taxon>Metazoa</taxon>
        <taxon>Chordata</taxon>
        <taxon>Craniata</taxon>
        <taxon>Vertebrata</taxon>
        <taxon>Euteleostomi</taxon>
        <taxon>Actinopterygii</taxon>
        <taxon>Neopterygii</taxon>
        <taxon>Teleostei</taxon>
        <taxon>Clupei</taxon>
        <taxon>Clupeiformes</taxon>
        <taxon>Clupeoidei</taxon>
        <taxon>Clupeidae</taxon>
        <taxon>Clupea</taxon>
    </lineage>
</organism>
<feature type="compositionally biased region" description="Acidic residues" evidence="2">
    <location>
        <begin position="463"/>
        <end position="475"/>
    </location>
</feature>